<dbReference type="InterPro" id="IPR050766">
    <property type="entry name" value="Bact_Lucif_Oxidored"/>
</dbReference>
<dbReference type="AlphaFoldDB" id="A0A381P5U7"/>
<name>A0A381P5U7_9ZZZZ</name>
<dbReference type="PANTHER" id="PTHR30137:SF8">
    <property type="entry name" value="BLR5498 PROTEIN"/>
    <property type="match status" value="1"/>
</dbReference>
<protein>
    <recommendedName>
        <fullName evidence="3">Luciferase-like domain-containing protein</fullName>
    </recommendedName>
</protein>
<dbReference type="EMBL" id="UINC01000777">
    <property type="protein sequence ID" value="SUZ61013.1"/>
    <property type="molecule type" value="Genomic_DNA"/>
</dbReference>
<dbReference type="InterPro" id="IPR011251">
    <property type="entry name" value="Luciferase-like_dom"/>
</dbReference>
<keyword evidence="1" id="KW-0560">Oxidoreductase</keyword>
<keyword evidence="2" id="KW-0503">Monooxygenase</keyword>
<evidence type="ECO:0000256" key="2">
    <source>
        <dbReference type="ARBA" id="ARBA00023033"/>
    </source>
</evidence>
<dbReference type="SUPFAM" id="SSF51679">
    <property type="entry name" value="Bacterial luciferase-like"/>
    <property type="match status" value="1"/>
</dbReference>
<sequence length="368" mass="41396">MHTGYTVVFQNPFNGLPDQEVYTEELRLCDLAVELGFKSLWTVEHHFDDYTMCPEPVQFLSYMAGKHPDVLLGTGVIVLPWHDPLRITEDIALLDTMSNGRMILGIGRGLARIEYEGFGVDMNTSRERLVSYAGLVMDALESGKMEYDTEFGSQPLREIRPRPQHSFKGRAYAAAVSPESMPLMAELGYGVLVIPQKPWAVVQEDLVEYNRVFEQVNGEPGPPPFCGGSVFVDESADRAEEMARKYIGANYESVMRHYEFQKAPHEGVKGYEFYTGITGYIEKQGADRAAQDFADLMPWGTPEQVLEKFDHMSKMIGMNAIMPGFSYGGMPFEDAEKSLRLFAEQCLPELLSWECPPLAVPGAKPEYR</sequence>
<organism evidence="4">
    <name type="scientific">marine metagenome</name>
    <dbReference type="NCBI Taxonomy" id="408172"/>
    <lineage>
        <taxon>unclassified sequences</taxon>
        <taxon>metagenomes</taxon>
        <taxon>ecological metagenomes</taxon>
    </lineage>
</organism>
<proteinExistence type="predicted"/>
<dbReference type="GO" id="GO:0004497">
    <property type="term" value="F:monooxygenase activity"/>
    <property type="evidence" value="ECO:0007669"/>
    <property type="project" value="UniProtKB-KW"/>
</dbReference>
<reference evidence="4" key="1">
    <citation type="submission" date="2018-05" db="EMBL/GenBank/DDBJ databases">
        <authorList>
            <person name="Lanie J.A."/>
            <person name="Ng W.-L."/>
            <person name="Kazmierczak K.M."/>
            <person name="Andrzejewski T.M."/>
            <person name="Davidsen T.M."/>
            <person name="Wayne K.J."/>
            <person name="Tettelin H."/>
            <person name="Glass J.I."/>
            <person name="Rusch D."/>
            <person name="Podicherti R."/>
            <person name="Tsui H.-C.T."/>
            <person name="Winkler M.E."/>
        </authorList>
    </citation>
    <scope>NUCLEOTIDE SEQUENCE</scope>
</reference>
<dbReference type="GO" id="GO:0016705">
    <property type="term" value="F:oxidoreductase activity, acting on paired donors, with incorporation or reduction of molecular oxygen"/>
    <property type="evidence" value="ECO:0007669"/>
    <property type="project" value="InterPro"/>
</dbReference>
<dbReference type="InterPro" id="IPR036661">
    <property type="entry name" value="Luciferase-like_sf"/>
</dbReference>
<accession>A0A381P5U7</accession>
<dbReference type="GO" id="GO:0005829">
    <property type="term" value="C:cytosol"/>
    <property type="evidence" value="ECO:0007669"/>
    <property type="project" value="TreeGrafter"/>
</dbReference>
<evidence type="ECO:0000256" key="1">
    <source>
        <dbReference type="ARBA" id="ARBA00023002"/>
    </source>
</evidence>
<dbReference type="Gene3D" id="3.20.20.30">
    <property type="entry name" value="Luciferase-like domain"/>
    <property type="match status" value="1"/>
</dbReference>
<evidence type="ECO:0000259" key="3">
    <source>
        <dbReference type="Pfam" id="PF00296"/>
    </source>
</evidence>
<gene>
    <name evidence="4" type="ORF">METZ01_LOCUS13867</name>
</gene>
<evidence type="ECO:0000313" key="4">
    <source>
        <dbReference type="EMBL" id="SUZ61013.1"/>
    </source>
</evidence>
<dbReference type="Pfam" id="PF00296">
    <property type="entry name" value="Bac_luciferase"/>
    <property type="match status" value="1"/>
</dbReference>
<feature type="domain" description="Luciferase-like" evidence="3">
    <location>
        <begin position="1"/>
        <end position="313"/>
    </location>
</feature>
<dbReference type="PANTHER" id="PTHR30137">
    <property type="entry name" value="LUCIFERASE-LIKE MONOOXYGENASE"/>
    <property type="match status" value="1"/>
</dbReference>